<sequence>MTDDSGAVGISLVFREGAATAARQRTGGPRPRFRRPISFRGDISGV</sequence>
<comment type="caution">
    <text evidence="2">The sequence shown here is derived from an EMBL/GenBank/DDBJ whole genome shotgun (WGS) entry which is preliminary data.</text>
</comment>
<feature type="compositionally biased region" description="Low complexity" evidence="1">
    <location>
        <begin position="18"/>
        <end position="30"/>
    </location>
</feature>
<reference evidence="2 3" key="1">
    <citation type="submission" date="2023-01" db="EMBL/GenBank/DDBJ databases">
        <title>Halorubrum ezzemoulense from Santa Pola, Spain.</title>
        <authorList>
            <person name="Feng Y."/>
            <person name="Louyakis A.S."/>
            <person name="Gogarten J.P."/>
        </authorList>
    </citation>
    <scope>NUCLEOTIDE SEQUENCE [LARGE SCALE GENOMIC DNA]</scope>
    <source>
        <strain evidence="2 3">AMM015</strain>
    </source>
</reference>
<accession>A0ABT4YYS1</accession>
<keyword evidence="3" id="KW-1185">Reference proteome</keyword>
<feature type="region of interest" description="Disordered" evidence="1">
    <location>
        <begin position="18"/>
        <end position="46"/>
    </location>
</feature>
<dbReference type="Proteomes" id="UP001210528">
    <property type="component" value="Unassembled WGS sequence"/>
</dbReference>
<gene>
    <name evidence="2" type="ORF">PM085_01980</name>
</gene>
<organism evidence="2 3">
    <name type="scientific">Halorubrum ezzemoulense</name>
    <name type="common">Halorubrum chaoviator</name>
    <dbReference type="NCBI Taxonomy" id="337243"/>
    <lineage>
        <taxon>Archaea</taxon>
        <taxon>Methanobacteriati</taxon>
        <taxon>Methanobacteriota</taxon>
        <taxon>Stenosarchaea group</taxon>
        <taxon>Halobacteria</taxon>
        <taxon>Halobacteriales</taxon>
        <taxon>Haloferacaceae</taxon>
        <taxon>Halorubrum</taxon>
    </lineage>
</organism>
<proteinExistence type="predicted"/>
<protein>
    <submittedName>
        <fullName evidence="2">Uncharacterized protein</fullName>
    </submittedName>
</protein>
<dbReference type="EMBL" id="JAQLUK010000001">
    <property type="protein sequence ID" value="MDB2291062.1"/>
    <property type="molecule type" value="Genomic_DNA"/>
</dbReference>
<evidence type="ECO:0000313" key="2">
    <source>
        <dbReference type="EMBL" id="MDB2291062.1"/>
    </source>
</evidence>
<evidence type="ECO:0000313" key="3">
    <source>
        <dbReference type="Proteomes" id="UP001210528"/>
    </source>
</evidence>
<name>A0ABT4YYS1_HALEZ</name>
<dbReference type="RefSeq" id="WP_158293619.1">
    <property type="nucleotide sequence ID" value="NZ_FZNK01000001.1"/>
</dbReference>
<evidence type="ECO:0000256" key="1">
    <source>
        <dbReference type="SAM" id="MobiDB-lite"/>
    </source>
</evidence>